<keyword evidence="7 14" id="KW-0418">Kinase</keyword>
<name>A0A0F3L0F1_9GAMM</name>
<dbReference type="InterPro" id="IPR000550">
    <property type="entry name" value="Hppk"/>
</dbReference>
<evidence type="ECO:0000256" key="9">
    <source>
        <dbReference type="ARBA" id="ARBA00022909"/>
    </source>
</evidence>
<dbReference type="PANTHER" id="PTHR43071">
    <property type="entry name" value="2-AMINO-4-HYDROXY-6-HYDROXYMETHYLDIHYDROPTERIDINE PYROPHOSPHOKINASE"/>
    <property type="match status" value="1"/>
</dbReference>
<dbReference type="Gene3D" id="3.30.70.560">
    <property type="entry name" value="7,8-Dihydro-6-hydroxymethylpterin-pyrophosphokinase HPPK"/>
    <property type="match status" value="1"/>
</dbReference>
<dbReference type="GO" id="GO:0016301">
    <property type="term" value="F:kinase activity"/>
    <property type="evidence" value="ECO:0007669"/>
    <property type="project" value="UniProtKB-KW"/>
</dbReference>
<dbReference type="RefSeq" id="WP_045827888.1">
    <property type="nucleotide sequence ID" value="NZ_JZRB01000003.1"/>
</dbReference>
<evidence type="ECO:0000256" key="5">
    <source>
        <dbReference type="ARBA" id="ARBA00022679"/>
    </source>
</evidence>
<evidence type="ECO:0000256" key="11">
    <source>
        <dbReference type="ARBA" id="ARBA00029766"/>
    </source>
</evidence>
<dbReference type="EMBL" id="JZRB01000003">
    <property type="protein sequence ID" value="KJV37015.1"/>
    <property type="molecule type" value="Genomic_DNA"/>
</dbReference>
<evidence type="ECO:0000256" key="8">
    <source>
        <dbReference type="ARBA" id="ARBA00022840"/>
    </source>
</evidence>
<protein>
    <recommendedName>
        <fullName evidence="4">2-amino-4-hydroxy-6-hydroxymethyldihydropteridine pyrophosphokinase</fullName>
        <ecNumber evidence="3">2.7.6.3</ecNumber>
    </recommendedName>
    <alternativeName>
        <fullName evidence="11">6-hydroxymethyl-7,8-dihydropterin pyrophosphokinase</fullName>
    </alternativeName>
    <alternativeName>
        <fullName evidence="12">7,8-dihydro-6-hydroxymethylpterin-pyrophosphokinase</fullName>
    </alternativeName>
</protein>
<keyword evidence="15" id="KW-1185">Reference proteome</keyword>
<dbReference type="InterPro" id="IPR035907">
    <property type="entry name" value="Hppk_sf"/>
</dbReference>
<evidence type="ECO:0000256" key="3">
    <source>
        <dbReference type="ARBA" id="ARBA00013253"/>
    </source>
</evidence>
<accession>A0A0F3L0F1</accession>
<dbReference type="EC" id="2.7.6.3" evidence="3"/>
<keyword evidence="8" id="KW-0067">ATP-binding</keyword>
<comment type="pathway">
    <text evidence="1">Cofactor biosynthesis; tetrahydrofolate biosynthesis; 2-amino-4-hydroxy-6-hydroxymethyl-7,8-dihydropteridine diphosphate from 7,8-dihydroneopterin triphosphate: step 4/4.</text>
</comment>
<reference evidence="14 15" key="1">
    <citation type="submission" date="2015-03" db="EMBL/GenBank/DDBJ databases">
        <title>Draft genome sequence of Luteibacter yeojuensis strain SU11.</title>
        <authorList>
            <person name="Sulaiman J."/>
            <person name="Priya K."/>
            <person name="Chan K.-G."/>
        </authorList>
    </citation>
    <scope>NUCLEOTIDE SEQUENCE [LARGE SCALE GENOMIC DNA]</scope>
    <source>
        <strain evidence="14 15">SU11</strain>
    </source>
</reference>
<evidence type="ECO:0000256" key="4">
    <source>
        <dbReference type="ARBA" id="ARBA00016218"/>
    </source>
</evidence>
<evidence type="ECO:0000256" key="7">
    <source>
        <dbReference type="ARBA" id="ARBA00022777"/>
    </source>
</evidence>
<evidence type="ECO:0000256" key="1">
    <source>
        <dbReference type="ARBA" id="ARBA00005051"/>
    </source>
</evidence>
<evidence type="ECO:0000313" key="14">
    <source>
        <dbReference type="EMBL" id="KJV37015.1"/>
    </source>
</evidence>
<sequence>MSVTALIGLGGNLGDVRPRLEAAIAALDAMPGIRVLARSRFYRTPPWGNTAQPEFINAAIAVATTLGAHALLDALLATERAFGRVRDGERWGPRTLDLDLLAYGDATLHDDRLTVPHPRIAERAFVLLPLADIAAETVLPGQGRVGDLLAAVDAAECLPLA</sequence>
<dbReference type="NCBIfam" id="TIGR01498">
    <property type="entry name" value="folK"/>
    <property type="match status" value="1"/>
</dbReference>
<keyword evidence="5" id="KW-0808">Transferase</keyword>
<gene>
    <name evidence="14" type="ORF">VI08_02200</name>
</gene>
<keyword evidence="6" id="KW-0547">Nucleotide-binding</keyword>
<evidence type="ECO:0000256" key="6">
    <source>
        <dbReference type="ARBA" id="ARBA00022741"/>
    </source>
</evidence>
<feature type="domain" description="7,8-dihydro-6-hydroxymethylpterin-pyrophosphokinase" evidence="13">
    <location>
        <begin position="90"/>
        <end position="101"/>
    </location>
</feature>
<dbReference type="GO" id="GO:0003848">
    <property type="term" value="F:2-amino-4-hydroxy-6-hydroxymethyldihydropteridine diphosphokinase activity"/>
    <property type="evidence" value="ECO:0007669"/>
    <property type="project" value="UniProtKB-EC"/>
</dbReference>
<comment type="similarity">
    <text evidence="2">Belongs to the HPPK family.</text>
</comment>
<dbReference type="GO" id="GO:0046654">
    <property type="term" value="P:tetrahydrofolate biosynthetic process"/>
    <property type="evidence" value="ECO:0007669"/>
    <property type="project" value="UniProtKB-UniPathway"/>
</dbReference>
<organism evidence="14 15">
    <name type="scientific">Luteibacter yeojuensis</name>
    <dbReference type="NCBI Taxonomy" id="345309"/>
    <lineage>
        <taxon>Bacteria</taxon>
        <taxon>Pseudomonadati</taxon>
        <taxon>Pseudomonadota</taxon>
        <taxon>Gammaproteobacteria</taxon>
        <taxon>Lysobacterales</taxon>
        <taxon>Rhodanobacteraceae</taxon>
        <taxon>Luteibacter</taxon>
    </lineage>
</organism>
<evidence type="ECO:0000256" key="2">
    <source>
        <dbReference type="ARBA" id="ARBA00005810"/>
    </source>
</evidence>
<dbReference type="UniPathway" id="UPA00077">
    <property type="reaction ID" value="UER00155"/>
</dbReference>
<comment type="caution">
    <text evidence="14">The sequence shown here is derived from an EMBL/GenBank/DDBJ whole genome shotgun (WGS) entry which is preliminary data.</text>
</comment>
<dbReference type="PANTHER" id="PTHR43071:SF1">
    <property type="entry name" value="2-AMINO-4-HYDROXY-6-HYDROXYMETHYLDIHYDROPTERIDINE PYROPHOSPHOKINASE"/>
    <property type="match status" value="1"/>
</dbReference>
<proteinExistence type="inferred from homology"/>
<dbReference type="PROSITE" id="PS00794">
    <property type="entry name" value="HPPK"/>
    <property type="match status" value="1"/>
</dbReference>
<evidence type="ECO:0000313" key="15">
    <source>
        <dbReference type="Proteomes" id="UP000033651"/>
    </source>
</evidence>
<evidence type="ECO:0000256" key="10">
    <source>
        <dbReference type="ARBA" id="ARBA00029409"/>
    </source>
</evidence>
<keyword evidence="9" id="KW-0289">Folate biosynthesis</keyword>
<evidence type="ECO:0000259" key="13">
    <source>
        <dbReference type="PROSITE" id="PS00794"/>
    </source>
</evidence>
<dbReference type="CDD" id="cd00483">
    <property type="entry name" value="HPPK"/>
    <property type="match status" value="1"/>
</dbReference>
<evidence type="ECO:0000256" key="12">
    <source>
        <dbReference type="ARBA" id="ARBA00033413"/>
    </source>
</evidence>
<dbReference type="OrthoDB" id="9808041at2"/>
<dbReference type="GO" id="GO:0005524">
    <property type="term" value="F:ATP binding"/>
    <property type="evidence" value="ECO:0007669"/>
    <property type="project" value="UniProtKB-KW"/>
</dbReference>
<dbReference type="GO" id="GO:0046656">
    <property type="term" value="P:folic acid biosynthetic process"/>
    <property type="evidence" value="ECO:0007669"/>
    <property type="project" value="UniProtKB-KW"/>
</dbReference>
<dbReference type="Pfam" id="PF01288">
    <property type="entry name" value="HPPK"/>
    <property type="match status" value="1"/>
</dbReference>
<dbReference type="PATRIC" id="fig|345309.4.peg.2301"/>
<dbReference type="Proteomes" id="UP000033651">
    <property type="component" value="Unassembled WGS sequence"/>
</dbReference>
<dbReference type="SUPFAM" id="SSF55083">
    <property type="entry name" value="6-hydroxymethyl-7,8-dihydropterin pyrophosphokinase, HPPK"/>
    <property type="match status" value="1"/>
</dbReference>
<comment type="function">
    <text evidence="10">Catalyzes the transfer of pyrophosphate from adenosine triphosphate (ATP) to 6-hydroxymethyl-7,8-dihydropterin, an enzymatic step in folate biosynthesis pathway.</text>
</comment>
<dbReference type="AlphaFoldDB" id="A0A0F3L0F1"/>